<evidence type="ECO:0000313" key="4">
    <source>
        <dbReference type="EMBL" id="GAA5098899.1"/>
    </source>
</evidence>
<dbReference type="InterPro" id="IPR000983">
    <property type="entry name" value="Bac_GSPG_pilin"/>
</dbReference>
<dbReference type="PANTHER" id="PTHR30093">
    <property type="entry name" value="GENERAL SECRETION PATHWAY PROTEIN G"/>
    <property type="match status" value="1"/>
</dbReference>
<comment type="similarity">
    <text evidence="1">Belongs to the N-Me-Phe pilin family.</text>
</comment>
<dbReference type="InterPro" id="IPR045584">
    <property type="entry name" value="Pilin-like"/>
</dbReference>
<feature type="transmembrane region" description="Helical" evidence="3">
    <location>
        <begin position="6"/>
        <end position="27"/>
    </location>
</feature>
<evidence type="ECO:0000313" key="5">
    <source>
        <dbReference type="Proteomes" id="UP001500631"/>
    </source>
</evidence>
<keyword evidence="3" id="KW-1133">Transmembrane helix</keyword>
<evidence type="ECO:0008006" key="6">
    <source>
        <dbReference type="Google" id="ProtNLM"/>
    </source>
</evidence>
<dbReference type="InterPro" id="IPR012902">
    <property type="entry name" value="N_methyl_site"/>
</dbReference>
<protein>
    <recommendedName>
        <fullName evidence="6">Prepilin-type N-terminal cleavage/methylation domain-containing protein</fullName>
    </recommendedName>
</protein>
<dbReference type="PRINTS" id="PR00813">
    <property type="entry name" value="BCTERIALGSPG"/>
</dbReference>
<gene>
    <name evidence="4" type="ORF">GCM10023338_11830</name>
</gene>
<evidence type="ECO:0000256" key="2">
    <source>
        <dbReference type="ARBA" id="ARBA00022481"/>
    </source>
</evidence>
<dbReference type="Proteomes" id="UP001500631">
    <property type="component" value="Unassembled WGS sequence"/>
</dbReference>
<sequence>MKKNKGFTLIELMITVAIIAIIAMFALPSYQNAQRKARIADAVAQMTELQSQIEKARLVGRVPYNKIELHATKSGSEGEGDGRKVYVRHNGEIRYNNQLIYKVVYTPNNNRYTLNAVVEGTWIPTDNQCAQLTLDAQGNLAQKNYCQK</sequence>
<dbReference type="NCBIfam" id="TIGR02532">
    <property type="entry name" value="IV_pilin_GFxxxE"/>
    <property type="match status" value="1"/>
</dbReference>
<keyword evidence="3" id="KW-0472">Membrane</keyword>
<proteinExistence type="inferred from homology"/>
<dbReference type="Pfam" id="PF07963">
    <property type="entry name" value="N_methyl"/>
    <property type="match status" value="1"/>
</dbReference>
<keyword evidence="2" id="KW-0488">Methylation</keyword>
<comment type="caution">
    <text evidence="4">The sequence shown here is derived from an EMBL/GenBank/DDBJ whole genome shotgun (WGS) entry which is preliminary data.</text>
</comment>
<organism evidence="4 5">
    <name type="scientific">Wohlfahrtiimonas larvae</name>
    <dbReference type="NCBI Taxonomy" id="1157986"/>
    <lineage>
        <taxon>Bacteria</taxon>
        <taxon>Pseudomonadati</taxon>
        <taxon>Pseudomonadota</taxon>
        <taxon>Gammaproteobacteria</taxon>
        <taxon>Cardiobacteriales</taxon>
        <taxon>Ignatzschineriaceae</taxon>
        <taxon>Wohlfahrtiimonas</taxon>
    </lineage>
</organism>
<name>A0ABP9MS83_9GAMM</name>
<reference evidence="5" key="1">
    <citation type="journal article" date="2019" name="Int. J. Syst. Evol. Microbiol.">
        <title>The Global Catalogue of Microorganisms (GCM) 10K type strain sequencing project: providing services to taxonomists for standard genome sequencing and annotation.</title>
        <authorList>
            <consortium name="The Broad Institute Genomics Platform"/>
            <consortium name="The Broad Institute Genome Sequencing Center for Infectious Disease"/>
            <person name="Wu L."/>
            <person name="Ma J."/>
        </authorList>
    </citation>
    <scope>NUCLEOTIDE SEQUENCE [LARGE SCALE GENOMIC DNA]</scope>
    <source>
        <strain evidence="5">JCM 18424</strain>
    </source>
</reference>
<keyword evidence="3" id="KW-0812">Transmembrane</keyword>
<dbReference type="EMBL" id="BAABKE010000003">
    <property type="protein sequence ID" value="GAA5098899.1"/>
    <property type="molecule type" value="Genomic_DNA"/>
</dbReference>
<evidence type="ECO:0000256" key="3">
    <source>
        <dbReference type="SAM" id="Phobius"/>
    </source>
</evidence>
<keyword evidence="5" id="KW-1185">Reference proteome</keyword>
<dbReference type="Gene3D" id="3.30.700.10">
    <property type="entry name" value="Glycoprotein, Type 4 Pilin"/>
    <property type="match status" value="1"/>
</dbReference>
<dbReference type="SUPFAM" id="SSF54523">
    <property type="entry name" value="Pili subunits"/>
    <property type="match status" value="1"/>
</dbReference>
<dbReference type="PROSITE" id="PS00409">
    <property type="entry name" value="PROKAR_NTER_METHYL"/>
    <property type="match status" value="1"/>
</dbReference>
<dbReference type="PANTHER" id="PTHR30093:SF34">
    <property type="entry name" value="PREPILIN PEPTIDASE-DEPENDENT PROTEIN D"/>
    <property type="match status" value="1"/>
</dbReference>
<evidence type="ECO:0000256" key="1">
    <source>
        <dbReference type="ARBA" id="ARBA00005233"/>
    </source>
</evidence>
<accession>A0ABP9MS83</accession>
<dbReference type="RefSeq" id="WP_345667484.1">
    <property type="nucleotide sequence ID" value="NZ_BAABKE010000003.1"/>
</dbReference>